<dbReference type="PROSITE" id="PS51257">
    <property type="entry name" value="PROKAR_LIPOPROTEIN"/>
    <property type="match status" value="1"/>
</dbReference>
<keyword evidence="1" id="KW-0812">Transmembrane</keyword>
<sequence length="85" mass="9607">MEKIKLKIELLSKKIDIVKSKLLVFSAGIAGCWAFVSSHYNNVDFLVIISLILIFVFGFGVGMNLLKFSDLTQKIDELDKELNNE</sequence>
<evidence type="ECO:0000313" key="2">
    <source>
        <dbReference type="EMBL" id="OUT06747.1"/>
    </source>
</evidence>
<accession>A0A1Y5MEU1</accession>
<feature type="transmembrane region" description="Helical" evidence="1">
    <location>
        <begin position="46"/>
        <end position="66"/>
    </location>
</feature>
<evidence type="ECO:0000256" key="1">
    <source>
        <dbReference type="SAM" id="Phobius"/>
    </source>
</evidence>
<dbReference type="RefSeq" id="WP_087583793.1">
    <property type="nucleotide sequence ID" value="NZ_CABPVT010000008.1"/>
</dbReference>
<feature type="transmembrane region" description="Helical" evidence="1">
    <location>
        <begin position="21"/>
        <end position="40"/>
    </location>
</feature>
<dbReference type="EMBL" id="NDYN01000014">
    <property type="protein sequence ID" value="OUT06747.1"/>
    <property type="molecule type" value="Genomic_DNA"/>
</dbReference>
<name>A0A1Y5MEU1_9BACT</name>
<dbReference type="AlphaFoldDB" id="A0A1Y5MEU1"/>
<comment type="caution">
    <text evidence="2">The sequence shown here is derived from an EMBL/GenBank/DDBJ whole genome shotgun (WGS) entry which is preliminary data.</text>
</comment>
<proteinExistence type="predicted"/>
<organism evidence="2 3">
    <name type="scientific">Campylobacter concisus</name>
    <dbReference type="NCBI Taxonomy" id="199"/>
    <lineage>
        <taxon>Bacteria</taxon>
        <taxon>Pseudomonadati</taxon>
        <taxon>Campylobacterota</taxon>
        <taxon>Epsilonproteobacteria</taxon>
        <taxon>Campylobacterales</taxon>
        <taxon>Campylobacteraceae</taxon>
        <taxon>Campylobacter</taxon>
    </lineage>
</organism>
<evidence type="ECO:0000313" key="3">
    <source>
        <dbReference type="Proteomes" id="UP000196317"/>
    </source>
</evidence>
<reference evidence="2 3" key="1">
    <citation type="submission" date="2017-04" db="EMBL/GenBank/DDBJ databases">
        <title>Complete genome of Campylobacter concisus ATCC 33237T and draft genomes for an additional eight well characterized C. concisus strains.</title>
        <authorList>
            <person name="Cornelius A.J."/>
            <person name="Miller W.G."/>
            <person name="Lastovica A.J."/>
            <person name="On S.L."/>
            <person name="French N.P."/>
            <person name="Vandenberg O."/>
            <person name="Biggs P.J."/>
        </authorList>
    </citation>
    <scope>NUCLEOTIDE SEQUENCE [LARGE SCALE GENOMIC DNA]</scope>
    <source>
        <strain evidence="2 3">CCUG 19995</strain>
    </source>
</reference>
<keyword evidence="1" id="KW-0472">Membrane</keyword>
<dbReference type="Proteomes" id="UP000196317">
    <property type="component" value="Unassembled WGS sequence"/>
</dbReference>
<keyword evidence="1" id="KW-1133">Transmembrane helix</keyword>
<gene>
    <name evidence="2" type="ORF">B9N65_10520</name>
</gene>
<protein>
    <submittedName>
        <fullName evidence="2">Uncharacterized protein</fullName>
    </submittedName>
</protein>